<evidence type="ECO:0000313" key="2">
    <source>
        <dbReference type="EMBL" id="RFM35053.1"/>
    </source>
</evidence>
<keyword evidence="1" id="KW-0732">Signal</keyword>
<dbReference type="PROSITE" id="PS51257">
    <property type="entry name" value="PROKAR_LIPOPROTEIN"/>
    <property type="match status" value="1"/>
</dbReference>
<dbReference type="EMBL" id="QTJV01000002">
    <property type="protein sequence ID" value="RFM35053.1"/>
    <property type="molecule type" value="Genomic_DNA"/>
</dbReference>
<dbReference type="InterPro" id="IPR045607">
    <property type="entry name" value="DUF6452"/>
</dbReference>
<feature type="chain" id="PRO_5017649567" evidence="1">
    <location>
        <begin position="18"/>
        <end position="158"/>
    </location>
</feature>
<dbReference type="Pfam" id="PF20050">
    <property type="entry name" value="DUF6452"/>
    <property type="match status" value="1"/>
</dbReference>
<sequence length="158" mass="17750">MKYIPGIIALLLMAVFAACEDETKTCDQSLLADIGINFKKDSLNGYIDKDTIWPKVTLCALDKDTIISQQARSSVYFALDPLTDTCRYYLKLDSAAVADTLTFRYTRKPHFVSPGCGFATFSTLDTVLCTFHTIDALKINNREVTSDNTQNITLYFIY</sequence>
<evidence type="ECO:0000256" key="1">
    <source>
        <dbReference type="SAM" id="SignalP"/>
    </source>
</evidence>
<dbReference type="RefSeq" id="WP_116852538.1">
    <property type="nucleotide sequence ID" value="NZ_QTJV01000002.1"/>
</dbReference>
<dbReference type="Proteomes" id="UP000261174">
    <property type="component" value="Unassembled WGS sequence"/>
</dbReference>
<dbReference type="AlphaFoldDB" id="A0A3E1P4C5"/>
<comment type="caution">
    <text evidence="2">The sequence shown here is derived from an EMBL/GenBank/DDBJ whole genome shotgun (WGS) entry which is preliminary data.</text>
</comment>
<name>A0A3E1P4C5_9BACT</name>
<accession>A0A3E1P4C5</accession>
<gene>
    <name evidence="2" type="ORF">DXN04_06550</name>
</gene>
<keyword evidence="3" id="KW-1185">Reference proteome</keyword>
<proteinExistence type="predicted"/>
<dbReference type="OrthoDB" id="663527at2"/>
<organism evidence="2 3">
    <name type="scientific">Chitinophaga silvisoli</name>
    <dbReference type="NCBI Taxonomy" id="2291814"/>
    <lineage>
        <taxon>Bacteria</taxon>
        <taxon>Pseudomonadati</taxon>
        <taxon>Bacteroidota</taxon>
        <taxon>Chitinophagia</taxon>
        <taxon>Chitinophagales</taxon>
        <taxon>Chitinophagaceae</taxon>
        <taxon>Chitinophaga</taxon>
    </lineage>
</organism>
<evidence type="ECO:0000313" key="3">
    <source>
        <dbReference type="Proteomes" id="UP000261174"/>
    </source>
</evidence>
<protein>
    <submittedName>
        <fullName evidence="2">Uncharacterized protein</fullName>
    </submittedName>
</protein>
<reference evidence="2 3" key="1">
    <citation type="submission" date="2018-08" db="EMBL/GenBank/DDBJ databases">
        <title>Chitinophaga sp. K20C18050901, a novel bacterium isolated from forest soil.</title>
        <authorList>
            <person name="Wang C."/>
        </authorList>
    </citation>
    <scope>NUCLEOTIDE SEQUENCE [LARGE SCALE GENOMIC DNA]</scope>
    <source>
        <strain evidence="2 3">K20C18050901</strain>
    </source>
</reference>
<feature type="signal peptide" evidence="1">
    <location>
        <begin position="1"/>
        <end position="17"/>
    </location>
</feature>